<comment type="caution">
    <text evidence="1">The sequence shown here is derived from an EMBL/GenBank/DDBJ whole genome shotgun (WGS) entry which is preliminary data.</text>
</comment>
<dbReference type="Proteomes" id="UP001172386">
    <property type="component" value="Unassembled WGS sequence"/>
</dbReference>
<reference evidence="1" key="1">
    <citation type="submission" date="2022-10" db="EMBL/GenBank/DDBJ databases">
        <title>Culturing micro-colonial fungi from biological soil crusts in the Mojave desert and describing Neophaeococcomyces mojavensis, and introducing the new genera and species Taxawa tesnikishii.</title>
        <authorList>
            <person name="Kurbessoian T."/>
            <person name="Stajich J.E."/>
        </authorList>
    </citation>
    <scope>NUCLEOTIDE SEQUENCE</scope>
    <source>
        <strain evidence="1">JES_112</strain>
    </source>
</reference>
<protein>
    <submittedName>
        <fullName evidence="1">Uncharacterized protein</fullName>
    </submittedName>
</protein>
<organism evidence="1 2">
    <name type="scientific">Neophaeococcomyces mojaviensis</name>
    <dbReference type="NCBI Taxonomy" id="3383035"/>
    <lineage>
        <taxon>Eukaryota</taxon>
        <taxon>Fungi</taxon>
        <taxon>Dikarya</taxon>
        <taxon>Ascomycota</taxon>
        <taxon>Pezizomycotina</taxon>
        <taxon>Eurotiomycetes</taxon>
        <taxon>Chaetothyriomycetidae</taxon>
        <taxon>Chaetothyriales</taxon>
        <taxon>Chaetothyriales incertae sedis</taxon>
        <taxon>Neophaeococcomyces</taxon>
    </lineage>
</organism>
<proteinExistence type="predicted"/>
<sequence>MGFIYSQLFVTPHYPVKMYSGQTVIVTGSNTGLGKEATRHFVRLGAARVIMAVRNLKAGEAAKADIVGTTHCDPNIIEVWSLDLSSNSSVKAFSQRASTELERIDVLMENAGVAGDKFILDEETGQERMIAVNVIRTFLLALLMLPKLKESAKKFNIKPRLTIVSSEVHGFTKFEQQKEQVIFDSLKTPEKVNMSEMYPISKLLEVLVVREIAPKLDGTGVILNMLNPGLCHSELSRDGSFVLEVLKFFLARKTEVGSRTLLAAAEAGPESHGKYMHDGLVDDGSLSALVKSEDGKKAAAKVWKELSEILETIEPGVTGNL</sequence>
<evidence type="ECO:0000313" key="2">
    <source>
        <dbReference type="Proteomes" id="UP001172386"/>
    </source>
</evidence>
<name>A0ACC3A6W5_9EURO</name>
<evidence type="ECO:0000313" key="1">
    <source>
        <dbReference type="EMBL" id="KAJ9656178.1"/>
    </source>
</evidence>
<gene>
    <name evidence="1" type="ORF">H2198_005140</name>
</gene>
<keyword evidence="2" id="KW-1185">Reference proteome</keyword>
<accession>A0ACC3A6W5</accession>
<dbReference type="EMBL" id="JAPDRQ010000082">
    <property type="protein sequence ID" value="KAJ9656178.1"/>
    <property type="molecule type" value="Genomic_DNA"/>
</dbReference>